<dbReference type="SUPFAM" id="SSF143503">
    <property type="entry name" value="PUG domain-like"/>
    <property type="match status" value="1"/>
</dbReference>
<keyword evidence="3 9" id="KW-0645">Protease</keyword>
<keyword evidence="5" id="KW-0378">Hydrolase</keyword>
<dbReference type="InterPro" id="IPR038765">
    <property type="entry name" value="Papain-like_cys_pep_sf"/>
</dbReference>
<dbReference type="Gene3D" id="3.90.70.10">
    <property type="entry name" value="Cysteine proteinases"/>
    <property type="match status" value="2"/>
</dbReference>
<dbReference type="PROSITE" id="PS00972">
    <property type="entry name" value="USP_1"/>
    <property type="match status" value="1"/>
</dbReference>
<dbReference type="eggNOG" id="KOG1863">
    <property type="taxonomic scope" value="Eukaryota"/>
</dbReference>
<proteinExistence type="predicted"/>
<dbReference type="FunFam" id="3.90.70.10:FF:000122">
    <property type="entry name" value="Ubiquitin carboxyl-terminal hydrolase 2"/>
    <property type="match status" value="1"/>
</dbReference>
<dbReference type="VEuPathDB" id="FungiDB:MCYG_03320"/>
<dbReference type="InterPro" id="IPR001394">
    <property type="entry name" value="Peptidase_C19_UCH"/>
</dbReference>
<evidence type="ECO:0000259" key="8">
    <source>
        <dbReference type="PROSITE" id="PS50235"/>
    </source>
</evidence>
<feature type="domain" description="USP" evidence="8">
    <location>
        <begin position="614"/>
        <end position="1176"/>
    </location>
</feature>
<dbReference type="GO" id="GO:0016579">
    <property type="term" value="P:protein deubiquitination"/>
    <property type="evidence" value="ECO:0007669"/>
    <property type="project" value="InterPro"/>
</dbReference>
<dbReference type="Proteomes" id="UP000002035">
    <property type="component" value="Unassembled WGS sequence"/>
</dbReference>
<dbReference type="GO" id="GO:0004843">
    <property type="term" value="F:cysteine-type deubiquitinase activity"/>
    <property type="evidence" value="ECO:0007669"/>
    <property type="project" value="UniProtKB-EC"/>
</dbReference>
<dbReference type="InterPro" id="IPR025305">
    <property type="entry name" value="UCH_repeat_domain"/>
</dbReference>
<dbReference type="PROSITE" id="PS00973">
    <property type="entry name" value="USP_2"/>
    <property type="match status" value="1"/>
</dbReference>
<evidence type="ECO:0000256" key="3">
    <source>
        <dbReference type="ARBA" id="ARBA00022670"/>
    </source>
</evidence>
<dbReference type="PANTHER" id="PTHR43982">
    <property type="entry name" value="UBIQUITIN CARBOXYL-TERMINAL HYDROLASE"/>
    <property type="match status" value="1"/>
</dbReference>
<feature type="compositionally biased region" description="Polar residues" evidence="7">
    <location>
        <begin position="1198"/>
        <end position="1207"/>
    </location>
</feature>
<dbReference type="GO" id="GO:0070628">
    <property type="term" value="F:proteasome binding"/>
    <property type="evidence" value="ECO:0007669"/>
    <property type="project" value="TreeGrafter"/>
</dbReference>
<evidence type="ECO:0000256" key="1">
    <source>
        <dbReference type="ARBA" id="ARBA00000707"/>
    </source>
</evidence>
<dbReference type="InterPro" id="IPR036339">
    <property type="entry name" value="PUB-like_dom_sf"/>
</dbReference>
<feature type="region of interest" description="Disordered" evidence="7">
    <location>
        <begin position="717"/>
        <end position="836"/>
    </location>
</feature>
<dbReference type="InterPro" id="IPR044635">
    <property type="entry name" value="UBP14-like"/>
</dbReference>
<evidence type="ECO:0000256" key="6">
    <source>
        <dbReference type="ARBA" id="ARBA00022807"/>
    </source>
</evidence>
<feature type="compositionally biased region" description="Pro residues" evidence="7">
    <location>
        <begin position="824"/>
        <end position="834"/>
    </location>
</feature>
<feature type="compositionally biased region" description="Basic and acidic residues" evidence="7">
    <location>
        <begin position="1277"/>
        <end position="1297"/>
    </location>
</feature>
<sequence>MSLPVKLGKTAPRFIQDVLHHDPASPTRPKFNRLKDLPPVFYDESAYVDQTDPEACVHRFITKPQQSVLPSSESPRISGARYKVSSICQKCRLHLELGVVFKNQLACKPGTVHHLSYSHKESLDRLRNSVKPAGQTQEVYVYTCAQTGCSASVHLKLLTPLLKPEWVDLLTDEDTLKKRVDDALAQEPERLEGIGRPTPLTVLTHLKTYIDNALHDEQRNRSINMANKKFTVCFGTGGGSCKELFEYLGFKTAEDRWEPPRPNTKALRPYTDPLNIFLDNISYELLALISQRPQHEAEGQGTNLVFTLSLSQFNQLLDSGDYAKTPAYSHNQTKAPFYEHLGAVSDMSNELIIEAYRQQSKIIPSRNSYYLRCLRSIGHWRGPVDGKTIHEFVESEYAKGKYADDDMPESYQYFNFDFFKDHVISDDAIIGAFYARLEDTQNDMELRKHLWRIGDYRKSEKIKAVAEERVSTAEQAEVFLGVHPDTPDDFVISMYTAKISDNPDTKDIAKRAVRLIADSRKSEALQHFIKTGETASAQMDIGDAFRLLQIPDRSVDDAAILAAFSVCCSEAPEQIETYRQALAVIAEESGSSIIRSMLADDNCQVSRALLDWPVGLRNIGNTCYLNSLLQFYFTIQPFRNMVLDLDRYKMELDDEMIQNKKVGSRKVSLLEIQRSQKFLVQLKALFNDMITSPNAFVTPTQELARLTLLSSTSEAAFRRKSLSTHKNSELGEINGMPIMGPVGPPAPIPEEQTSQTDGSLDKKDQIGTDAGVTAPTGTPNEQESGNASEEPVVPSIEADNATAAPPGDSSVSDEPASETIAAPNRPPPVPPRPAPRIDNEQLIREEVELGAQQDVTEVINNVLFQAQCAIKPTKIDADGNQIDLIMDLFYGQTKSYITATNGIRSKNELWSDIKVDVATGPRDIYSAIDGAFDRQNVHVEGADAEQYGAISKIPPVLQVQVQRVQFDQVKKSSFKSTHHLELKETIYMDRYMDVPEHDNMGLYKRRREKWAWKEELNGLRARQAELLNNDKWTSLPDLFQDANDKIKDLALMGDDPEMADEAVEINEQITTHLSNLEAMSRKELVRLDSRIEQLSHLIDNQFSDMKSLPYHLYAVFIHHGSVEFGHYYIYIFDFEKQIWRKYNDSEVTEVHSTAEIFSDRNVKNPPTPYFLVYLNDRLKERLANPVCRHVEEAPEWTTPASADNNSKPGHAHGTTGKATGKDSDTEMTDLPPTYEEAQMAAPGMESSHPDEEDVSPQNNKIASAGMVDDAPISTTMAKKESSPSPDRKRLKRKDAEKGGYSAGSTRSKN</sequence>
<dbReference type="SUPFAM" id="SSF54001">
    <property type="entry name" value="Cysteine proteinases"/>
    <property type="match status" value="1"/>
</dbReference>
<evidence type="ECO:0000313" key="9">
    <source>
        <dbReference type="EMBL" id="EEQ30501.1"/>
    </source>
</evidence>
<keyword evidence="4" id="KW-0833">Ubl conjugation pathway</keyword>
<keyword evidence="10" id="KW-1185">Reference proteome</keyword>
<evidence type="ECO:0000256" key="5">
    <source>
        <dbReference type="ARBA" id="ARBA00022801"/>
    </source>
</evidence>
<name>C5FLC9_ARTOC</name>
<dbReference type="Pfam" id="PF00443">
    <property type="entry name" value="UCH"/>
    <property type="match status" value="2"/>
</dbReference>
<dbReference type="GeneID" id="9230576"/>
<dbReference type="OMA" id="MDIGDAY"/>
<dbReference type="GO" id="GO:0061136">
    <property type="term" value="P:regulation of proteasomal protein catabolic process"/>
    <property type="evidence" value="ECO:0007669"/>
    <property type="project" value="TreeGrafter"/>
</dbReference>
<accession>C5FLC9</accession>
<dbReference type="OrthoDB" id="2420415at2759"/>
<dbReference type="RefSeq" id="XP_002847814.1">
    <property type="nucleotide sequence ID" value="XM_002847768.1"/>
</dbReference>
<evidence type="ECO:0000256" key="4">
    <source>
        <dbReference type="ARBA" id="ARBA00022786"/>
    </source>
</evidence>
<protein>
    <recommendedName>
        <fullName evidence="2">ubiquitinyl hydrolase 1</fullName>
        <ecNumber evidence="2">3.4.19.12</ecNumber>
    </recommendedName>
</protein>
<dbReference type="Pfam" id="PF13446">
    <property type="entry name" value="RPT"/>
    <property type="match status" value="4"/>
</dbReference>
<feature type="compositionally biased region" description="Polar residues" evidence="7">
    <location>
        <begin position="775"/>
        <end position="787"/>
    </location>
</feature>
<evidence type="ECO:0000256" key="2">
    <source>
        <dbReference type="ARBA" id="ARBA00012759"/>
    </source>
</evidence>
<dbReference type="GO" id="GO:0043161">
    <property type="term" value="P:proteasome-mediated ubiquitin-dependent protein catabolic process"/>
    <property type="evidence" value="ECO:0007669"/>
    <property type="project" value="InterPro"/>
</dbReference>
<dbReference type="PROSITE" id="PS50235">
    <property type="entry name" value="USP_3"/>
    <property type="match status" value="1"/>
</dbReference>
<keyword evidence="6" id="KW-0788">Thiol protease</keyword>
<dbReference type="InterPro" id="IPR028889">
    <property type="entry name" value="USP"/>
</dbReference>
<gene>
    <name evidence="9" type="ORF">MCYG_03320</name>
</gene>
<dbReference type="InterPro" id="IPR018200">
    <property type="entry name" value="USP_CS"/>
</dbReference>
<dbReference type="PANTHER" id="PTHR43982:SF6">
    <property type="entry name" value="UBIQUITIN CARBOXYL-TERMINAL HYDROLASE 2-RELATED"/>
    <property type="match status" value="1"/>
</dbReference>
<dbReference type="HOGENOM" id="CLU_003155_0_0_1"/>
<dbReference type="EMBL" id="DS995703">
    <property type="protein sequence ID" value="EEQ30501.1"/>
    <property type="molecule type" value="Genomic_DNA"/>
</dbReference>
<evidence type="ECO:0000313" key="10">
    <source>
        <dbReference type="Proteomes" id="UP000002035"/>
    </source>
</evidence>
<reference evidence="10" key="1">
    <citation type="journal article" date="2012" name="MBio">
        <title>Comparative genome analysis of Trichophyton rubrum and related dermatophytes reveals candidate genes involved in infection.</title>
        <authorList>
            <person name="Martinez D.A."/>
            <person name="Oliver B.G."/>
            <person name="Graeser Y."/>
            <person name="Goldberg J.M."/>
            <person name="Li W."/>
            <person name="Martinez-Rossi N.M."/>
            <person name="Monod M."/>
            <person name="Shelest E."/>
            <person name="Barton R.C."/>
            <person name="Birch E."/>
            <person name="Brakhage A.A."/>
            <person name="Chen Z."/>
            <person name="Gurr S.J."/>
            <person name="Heiman D."/>
            <person name="Heitman J."/>
            <person name="Kosti I."/>
            <person name="Rossi A."/>
            <person name="Saif S."/>
            <person name="Samalova M."/>
            <person name="Saunders C.W."/>
            <person name="Shea T."/>
            <person name="Summerbell R.C."/>
            <person name="Xu J."/>
            <person name="Young S."/>
            <person name="Zeng Q."/>
            <person name="Birren B.W."/>
            <person name="Cuomo C.A."/>
            <person name="White T.C."/>
        </authorList>
    </citation>
    <scope>NUCLEOTIDE SEQUENCE [LARGE SCALE GENOMIC DNA]</scope>
    <source>
        <strain evidence="10">ATCC MYA-4605 / CBS 113480</strain>
    </source>
</reference>
<comment type="catalytic activity">
    <reaction evidence="1">
        <text>Thiol-dependent hydrolysis of ester, thioester, amide, peptide and isopeptide bonds formed by the C-terminal Gly of ubiquitin (a 76-residue protein attached to proteins as an intracellular targeting signal).</text>
        <dbReference type="EC" id="3.4.19.12"/>
    </reaction>
</comment>
<dbReference type="EC" id="3.4.19.12" evidence="2"/>
<feature type="region of interest" description="Disordered" evidence="7">
    <location>
        <begin position="1193"/>
        <end position="1309"/>
    </location>
</feature>
<organism evidence="9 10">
    <name type="scientific">Arthroderma otae (strain ATCC MYA-4605 / CBS 113480)</name>
    <name type="common">Microsporum canis</name>
    <dbReference type="NCBI Taxonomy" id="554155"/>
    <lineage>
        <taxon>Eukaryota</taxon>
        <taxon>Fungi</taxon>
        <taxon>Dikarya</taxon>
        <taxon>Ascomycota</taxon>
        <taxon>Pezizomycotina</taxon>
        <taxon>Eurotiomycetes</taxon>
        <taxon>Eurotiomycetidae</taxon>
        <taxon>Onygenales</taxon>
        <taxon>Arthrodermataceae</taxon>
        <taxon>Microsporum</taxon>
    </lineage>
</organism>
<dbReference type="CDD" id="cd02666">
    <property type="entry name" value="Peptidase_C19J"/>
    <property type="match status" value="1"/>
</dbReference>
<evidence type="ECO:0000256" key="7">
    <source>
        <dbReference type="SAM" id="MobiDB-lite"/>
    </source>
</evidence>
<dbReference type="STRING" id="554155.C5FLC9"/>